<accession>A0A7W8MRU8</accession>
<dbReference type="InterPro" id="IPR050288">
    <property type="entry name" value="Cellulose_deg_GH3"/>
</dbReference>
<dbReference type="PRINTS" id="PR00133">
    <property type="entry name" value="GLHYDRLASE3"/>
</dbReference>
<comment type="similarity">
    <text evidence="1">Belongs to the glycosyl hydrolase 3 family.</text>
</comment>
<feature type="domain" description="PA14" evidence="4">
    <location>
        <begin position="461"/>
        <end position="641"/>
    </location>
</feature>
<evidence type="ECO:0000259" key="4">
    <source>
        <dbReference type="PROSITE" id="PS51820"/>
    </source>
</evidence>
<protein>
    <submittedName>
        <fullName evidence="5">Beta-glucosidase</fullName>
        <ecNumber evidence="5">3.2.1.21</ecNumber>
    </submittedName>
</protein>
<gene>
    <name evidence="5" type="ORF">HDF09_002699</name>
</gene>
<dbReference type="SUPFAM" id="SSF52279">
    <property type="entry name" value="Beta-D-glucan exohydrolase, C-terminal domain"/>
    <property type="match status" value="1"/>
</dbReference>
<dbReference type="InterPro" id="IPR036881">
    <property type="entry name" value="Glyco_hydro_3_C_sf"/>
</dbReference>
<dbReference type="AlphaFoldDB" id="A0A7W8MRU8"/>
<dbReference type="Pfam" id="PF14310">
    <property type="entry name" value="Fn3-like"/>
    <property type="match status" value="1"/>
</dbReference>
<dbReference type="EC" id="3.2.1.21" evidence="5"/>
<proteinExistence type="inferred from homology"/>
<organism evidence="5 6">
    <name type="scientific">Tunturiibacter empetritectus</name>
    <dbReference type="NCBI Taxonomy" id="3069691"/>
    <lineage>
        <taxon>Bacteria</taxon>
        <taxon>Pseudomonadati</taxon>
        <taxon>Acidobacteriota</taxon>
        <taxon>Terriglobia</taxon>
        <taxon>Terriglobales</taxon>
        <taxon>Acidobacteriaceae</taxon>
        <taxon>Tunturiibacter</taxon>
    </lineage>
</organism>
<keyword evidence="5" id="KW-0326">Glycosidase</keyword>
<sequence length="902" mass="97030">MSLKKSKYRTKYLAVAFCLGALSVVSVASWAQAVPAEKADEARVDRLLKQMTLEEKMNLIRGGLEDPSVYQGQAGYLPGVPRLHVPSLRMADGPPGLLTRVAGQAETATMGVAATFSAKDAEANGAVIGREARSLGIDVVLQPFINIDRDITFARAYNTFGEDPMLSGAMGAAEVRGAQAQGVMAMAKHYVGYDSNAYNIFIDQQTLHEVYAAPFVDAIGAGVSSVMCSYNRINGPFACGNSDTLKTILKEEMGFKGFVTSDWGGVHSVLFLNEGLDMEMPGAAEADSPFKAFINNYFVTAPPDTTPVKPLDPEALAGILGGPIPEEPQANGLDLGGFPRDNDKTTMREALKNGTVTEATITAAARRVLYEIDRFGYLDGKQKHTVTAQNVEENAAVIRKTAEDAAVLLKNEHALPLGNDDLQSLALIGPGAGQVAAIGTFGERSPGLTERQISPMVALKKGFPEANIMYAVDDDMTGVPVPASTLSHDGKPGLLRTESRGSKVVDAQLDFTHSNGRTLPANETVTWKGTLTVPSAGEYWMYLQVLGARGRLMIDGKRIGQTGAAKGTVHGDVQYATQDNGFPTTDGLDNVRRAVQLTAGPHSITVMASSDTSNKPEQIRLNWTTPELRESNHRAAIDAAKKAHTAVVFVWTRGKPDFALPGEQDKLVDEIAAVNPNTIVVMNVSQPVAMPWLGKVKGVLQMWWPGDEGGWATADVLLGKVSPAGRLPFTWAKQLTDYAANDPAHPERSDKGVDGKTTYSEGVDVGYRWFDKQKIEPLFPFGFGLSYTSFAYSDLKVAKAADNGLDVSVRVKNTGVVAGDEVPQVYLDAPEQQPDGVQFAPKTLAAFDRVTLAPGESKDVTMHVSPRALEYWSVAEKKWVRSDARRVRVGSSSRDLKLAAER</sequence>
<dbReference type="PANTHER" id="PTHR42715:SF10">
    <property type="entry name" value="BETA-GLUCOSIDASE"/>
    <property type="match status" value="1"/>
</dbReference>
<dbReference type="InterPro" id="IPR013783">
    <property type="entry name" value="Ig-like_fold"/>
</dbReference>
<dbReference type="Gene3D" id="3.20.20.300">
    <property type="entry name" value="Glycoside hydrolase, family 3, N-terminal domain"/>
    <property type="match status" value="2"/>
</dbReference>
<dbReference type="PANTHER" id="PTHR42715">
    <property type="entry name" value="BETA-GLUCOSIDASE"/>
    <property type="match status" value="1"/>
</dbReference>
<name>A0A7W8MRU8_9BACT</name>
<dbReference type="InterPro" id="IPR001764">
    <property type="entry name" value="Glyco_hydro_3_N"/>
</dbReference>
<reference evidence="5" key="1">
    <citation type="submission" date="2020-08" db="EMBL/GenBank/DDBJ databases">
        <title>Genomic Encyclopedia of Type Strains, Phase IV (KMG-V): Genome sequencing to study the core and pangenomes of soil and plant-associated prokaryotes.</title>
        <authorList>
            <person name="Whitman W."/>
        </authorList>
    </citation>
    <scope>NUCLEOTIDE SEQUENCE [LARGE SCALE GENOMIC DNA]</scope>
    <source>
        <strain evidence="5">M8UP27</strain>
    </source>
</reference>
<dbReference type="InterPro" id="IPR026891">
    <property type="entry name" value="Fn3-like"/>
</dbReference>
<dbReference type="Gene3D" id="2.60.120.260">
    <property type="entry name" value="Galactose-binding domain-like"/>
    <property type="match status" value="1"/>
</dbReference>
<keyword evidence="6" id="KW-1185">Reference proteome</keyword>
<feature type="signal peptide" evidence="3">
    <location>
        <begin position="1"/>
        <end position="33"/>
    </location>
</feature>
<keyword evidence="2 5" id="KW-0378">Hydrolase</keyword>
<dbReference type="SMART" id="SM01217">
    <property type="entry name" value="Fn3_like"/>
    <property type="match status" value="1"/>
</dbReference>
<dbReference type="InterPro" id="IPR036962">
    <property type="entry name" value="Glyco_hydro_3_N_sf"/>
</dbReference>
<dbReference type="EMBL" id="JACHDY010000003">
    <property type="protein sequence ID" value="MBB5318013.1"/>
    <property type="molecule type" value="Genomic_DNA"/>
</dbReference>
<evidence type="ECO:0000313" key="5">
    <source>
        <dbReference type="EMBL" id="MBB5318013.1"/>
    </source>
</evidence>
<dbReference type="SUPFAM" id="SSF51445">
    <property type="entry name" value="(Trans)glycosidases"/>
    <property type="match status" value="1"/>
</dbReference>
<dbReference type="Proteomes" id="UP000568106">
    <property type="component" value="Unassembled WGS sequence"/>
</dbReference>
<dbReference type="InterPro" id="IPR017853">
    <property type="entry name" value="GH"/>
</dbReference>
<dbReference type="PROSITE" id="PS51820">
    <property type="entry name" value="PA14"/>
    <property type="match status" value="1"/>
</dbReference>
<dbReference type="InterPro" id="IPR037524">
    <property type="entry name" value="PA14/GLEYA"/>
</dbReference>
<dbReference type="InterPro" id="IPR002772">
    <property type="entry name" value="Glyco_hydro_3_C"/>
</dbReference>
<evidence type="ECO:0000313" key="6">
    <source>
        <dbReference type="Proteomes" id="UP000568106"/>
    </source>
</evidence>
<feature type="chain" id="PRO_5030848695" evidence="3">
    <location>
        <begin position="34"/>
        <end position="902"/>
    </location>
</feature>
<dbReference type="GO" id="GO:0008422">
    <property type="term" value="F:beta-glucosidase activity"/>
    <property type="evidence" value="ECO:0007669"/>
    <property type="project" value="UniProtKB-EC"/>
</dbReference>
<dbReference type="Gene3D" id="3.40.50.1700">
    <property type="entry name" value="Glycoside hydrolase family 3 C-terminal domain"/>
    <property type="match status" value="1"/>
</dbReference>
<dbReference type="Pfam" id="PF00933">
    <property type="entry name" value="Glyco_hydro_3"/>
    <property type="match status" value="1"/>
</dbReference>
<dbReference type="GO" id="GO:0005975">
    <property type="term" value="P:carbohydrate metabolic process"/>
    <property type="evidence" value="ECO:0007669"/>
    <property type="project" value="InterPro"/>
</dbReference>
<evidence type="ECO:0000256" key="3">
    <source>
        <dbReference type="SAM" id="SignalP"/>
    </source>
</evidence>
<keyword evidence="3" id="KW-0732">Signal</keyword>
<dbReference type="Pfam" id="PF01915">
    <property type="entry name" value="Glyco_hydro_3_C"/>
    <property type="match status" value="1"/>
</dbReference>
<comment type="caution">
    <text evidence="5">The sequence shown here is derived from an EMBL/GenBank/DDBJ whole genome shotgun (WGS) entry which is preliminary data.</text>
</comment>
<evidence type="ECO:0000256" key="2">
    <source>
        <dbReference type="ARBA" id="ARBA00022801"/>
    </source>
</evidence>
<dbReference type="Gene3D" id="2.60.40.10">
    <property type="entry name" value="Immunoglobulins"/>
    <property type="match status" value="1"/>
</dbReference>
<evidence type="ECO:0000256" key="1">
    <source>
        <dbReference type="ARBA" id="ARBA00005336"/>
    </source>
</evidence>